<dbReference type="PANTHER" id="PTHR10190:SF16">
    <property type="entry name" value="DEVELOPMENTAL PROTEIN EYES ABSENT"/>
    <property type="match status" value="1"/>
</dbReference>
<dbReference type="AlphaFoldDB" id="A0AAD4NFZ1"/>
<keyword evidence="4 6" id="KW-0904">Protein phosphatase</keyword>
<keyword evidence="2 6" id="KW-0378">Hydrolase</keyword>
<protein>
    <recommendedName>
        <fullName evidence="6">Eyes absent homolog</fullName>
        <ecNumber evidence="6">3.1.3.48</ecNumber>
    </recommendedName>
</protein>
<keyword evidence="6" id="KW-0805">Transcription regulation</keyword>
<dbReference type="EMBL" id="JAKKPZ010000001">
    <property type="protein sequence ID" value="KAI1728678.1"/>
    <property type="molecule type" value="Genomic_DNA"/>
</dbReference>
<feature type="compositionally biased region" description="Basic and acidic residues" evidence="7">
    <location>
        <begin position="52"/>
        <end position="61"/>
    </location>
</feature>
<feature type="compositionally biased region" description="Polar residues" evidence="7">
    <location>
        <begin position="315"/>
        <end position="331"/>
    </location>
</feature>
<dbReference type="InterPro" id="IPR038102">
    <property type="entry name" value="EYA_dom_sf"/>
</dbReference>
<evidence type="ECO:0000313" key="8">
    <source>
        <dbReference type="EMBL" id="KAI1728678.1"/>
    </source>
</evidence>
<keyword evidence="6" id="KW-0804">Transcription</keyword>
<dbReference type="GO" id="GO:0030154">
    <property type="term" value="P:cell differentiation"/>
    <property type="evidence" value="ECO:0007669"/>
    <property type="project" value="TreeGrafter"/>
</dbReference>
<evidence type="ECO:0000256" key="3">
    <source>
        <dbReference type="ARBA" id="ARBA00022842"/>
    </source>
</evidence>
<proteinExistence type="inferred from homology"/>
<dbReference type="GO" id="GO:0005634">
    <property type="term" value="C:nucleus"/>
    <property type="evidence" value="ECO:0007669"/>
    <property type="project" value="TreeGrafter"/>
</dbReference>
<evidence type="ECO:0000256" key="4">
    <source>
        <dbReference type="ARBA" id="ARBA00022912"/>
    </source>
</evidence>
<dbReference type="InterPro" id="IPR028472">
    <property type="entry name" value="EYA"/>
</dbReference>
<reference evidence="8" key="1">
    <citation type="submission" date="2022-01" db="EMBL/GenBank/DDBJ databases">
        <title>Genome Sequence Resource for Two Populations of Ditylenchus destructor, the Migratory Endoparasitic Phytonematode.</title>
        <authorList>
            <person name="Zhang H."/>
            <person name="Lin R."/>
            <person name="Xie B."/>
        </authorList>
    </citation>
    <scope>NUCLEOTIDE SEQUENCE</scope>
    <source>
        <strain evidence="8">BazhouSP</strain>
    </source>
</reference>
<feature type="region of interest" description="Disordered" evidence="7">
    <location>
        <begin position="354"/>
        <end position="404"/>
    </location>
</feature>
<keyword evidence="9" id="KW-1185">Reference proteome</keyword>
<gene>
    <name evidence="8" type="ORF">DdX_00876</name>
</gene>
<evidence type="ECO:0000313" key="9">
    <source>
        <dbReference type="Proteomes" id="UP001201812"/>
    </source>
</evidence>
<dbReference type="GO" id="GO:0046872">
    <property type="term" value="F:metal ion binding"/>
    <property type="evidence" value="ECO:0007669"/>
    <property type="project" value="UniProtKB-KW"/>
</dbReference>
<sequence length="766" mass="83028">MADRNNSVVLSSSGPLLVVEHKSDPNGAISTAATNVHDSSSYHAISGQNVPKADRRSRGHTEVHHLPRLNANSRLSTALPTNSHLHNNLQTFEHLQRDNWASTSYQSQQQTSYQTQFLQQCSTSGLGLSTSNSTYNPSTTFANNTAMTATAIKFEQANTLAATNGTSGSSSNGFGSASTSNWPASLNSTTEWEQLAAAAIGRGTGVGLDSRMINTPPYYNAAAANYATNAAYLYGNQSNYGLQRNSGGINSAASFPNYFAASNPVNSLNYAVNYGSTNLADYYGFNYYSGVGNSAVDAFASSTRSHSSGASTSGYPCQSTQNNSYNDKMSNTGHSILNNPCDVGSDLQSINLQHQADASQQHQLSPSLGPSMVKTEQKPKRAKKRKLASGSLSSVGGSGGASCSPLEPNNTRVFIWELEDLVCFSMLGNPYASSMDANMLPIVEQILKCAFLLDGVEDCEQTNIEDAEIDDNVSHHNDANGSNHLMIFNNTNGQQLPTKIEMDPVSDGMTSEHINQQSPSSTGRHPQHTVSPTSNQQTDNVGIFLNNAGNLNNSLICAAALPNGGSTMGINQGVLEGLRRIATKYQHIRATYDRYKTNRADLFDCCGLSASKANIAEHFNAYDNLSGCKIERYRRCLKIIYERSALIKDRCTNIVITNETLASSLAKLLAFDMAEFVQPENIYSTIKIGKEAVLTRICERFRKHHAVIITSSPDLNLLAKRENIPCWKMQSLNDIDAFYFALDTILLADTCTSISTQQDYLKLSRC</sequence>
<dbReference type="GO" id="GO:0045739">
    <property type="term" value="P:positive regulation of DNA repair"/>
    <property type="evidence" value="ECO:0007669"/>
    <property type="project" value="TreeGrafter"/>
</dbReference>
<keyword evidence="3 6" id="KW-0460">Magnesium</keyword>
<evidence type="ECO:0000256" key="2">
    <source>
        <dbReference type="ARBA" id="ARBA00022801"/>
    </source>
</evidence>
<dbReference type="PANTHER" id="PTHR10190">
    <property type="entry name" value="EYES ABSENT"/>
    <property type="match status" value="1"/>
</dbReference>
<comment type="similarity">
    <text evidence="1 6">Belongs to the HAD-like hydrolase superfamily. EYA family.</text>
</comment>
<dbReference type="EC" id="3.1.3.48" evidence="6"/>
<keyword evidence="6" id="KW-0479">Metal-binding</keyword>
<comment type="catalytic activity">
    <reaction evidence="5 6">
        <text>O-phospho-L-tyrosyl-[protein] + H2O = L-tyrosyl-[protein] + phosphate</text>
        <dbReference type="Rhea" id="RHEA:10684"/>
        <dbReference type="Rhea" id="RHEA-COMP:10136"/>
        <dbReference type="Rhea" id="RHEA-COMP:20101"/>
        <dbReference type="ChEBI" id="CHEBI:15377"/>
        <dbReference type="ChEBI" id="CHEBI:43474"/>
        <dbReference type="ChEBI" id="CHEBI:46858"/>
        <dbReference type="ChEBI" id="CHEBI:61978"/>
        <dbReference type="EC" id="3.1.3.48"/>
    </reaction>
</comment>
<evidence type="ECO:0000256" key="6">
    <source>
        <dbReference type="RuleBase" id="RU362036"/>
    </source>
</evidence>
<evidence type="ECO:0000256" key="7">
    <source>
        <dbReference type="SAM" id="MobiDB-lite"/>
    </source>
</evidence>
<comment type="caution">
    <text evidence="8">The sequence shown here is derived from an EMBL/GenBank/DDBJ whole genome shotgun (WGS) entry which is preliminary data.</text>
</comment>
<feature type="compositionally biased region" description="Polar residues" evidence="7">
    <location>
        <begin position="28"/>
        <end position="49"/>
    </location>
</feature>
<comment type="cofactor">
    <cofactor evidence="6">
        <name>Mg(2+)</name>
        <dbReference type="ChEBI" id="CHEBI:18420"/>
    </cofactor>
    <text evidence="6">Binds 1 Mg(2+) ion per subunit.</text>
</comment>
<dbReference type="Proteomes" id="UP001201812">
    <property type="component" value="Unassembled WGS sequence"/>
</dbReference>
<organism evidence="8 9">
    <name type="scientific">Ditylenchus destructor</name>
    <dbReference type="NCBI Taxonomy" id="166010"/>
    <lineage>
        <taxon>Eukaryota</taxon>
        <taxon>Metazoa</taxon>
        <taxon>Ecdysozoa</taxon>
        <taxon>Nematoda</taxon>
        <taxon>Chromadorea</taxon>
        <taxon>Rhabditida</taxon>
        <taxon>Tylenchina</taxon>
        <taxon>Tylenchomorpha</taxon>
        <taxon>Sphaerularioidea</taxon>
        <taxon>Anguinidae</taxon>
        <taxon>Anguininae</taxon>
        <taxon>Ditylenchus</taxon>
    </lineage>
</organism>
<accession>A0AAD4NFZ1</accession>
<name>A0AAD4NFZ1_9BILA</name>
<feature type="region of interest" description="Disordered" evidence="7">
    <location>
        <begin position="306"/>
        <end position="331"/>
    </location>
</feature>
<feature type="compositionally biased region" description="Polar residues" evidence="7">
    <location>
        <begin position="354"/>
        <end position="368"/>
    </location>
</feature>
<evidence type="ECO:0000256" key="1">
    <source>
        <dbReference type="ARBA" id="ARBA00010501"/>
    </source>
</evidence>
<dbReference type="Gene3D" id="3.40.50.12350">
    <property type="match status" value="1"/>
</dbReference>
<evidence type="ECO:0000256" key="5">
    <source>
        <dbReference type="ARBA" id="ARBA00051722"/>
    </source>
</evidence>
<feature type="region of interest" description="Disordered" evidence="7">
    <location>
        <begin position="503"/>
        <end position="539"/>
    </location>
</feature>
<dbReference type="GO" id="GO:0004725">
    <property type="term" value="F:protein tyrosine phosphatase activity"/>
    <property type="evidence" value="ECO:0007669"/>
    <property type="project" value="UniProtKB-EC"/>
</dbReference>
<feature type="compositionally biased region" description="Polar residues" evidence="7">
    <location>
        <begin position="508"/>
        <end position="539"/>
    </location>
</feature>
<feature type="region of interest" description="Disordered" evidence="7">
    <location>
        <begin position="28"/>
        <end position="61"/>
    </location>
</feature>
<dbReference type="GO" id="GO:2001240">
    <property type="term" value="P:negative regulation of extrinsic apoptotic signaling pathway in absence of ligand"/>
    <property type="evidence" value="ECO:0007669"/>
    <property type="project" value="TreeGrafter"/>
</dbReference>